<keyword evidence="15" id="KW-1185">Reference proteome</keyword>
<evidence type="ECO:0000313" key="14">
    <source>
        <dbReference type="EMBL" id="SKB72969.1"/>
    </source>
</evidence>
<protein>
    <recommendedName>
        <fullName evidence="9">Periplasmic chaperone PpiD</fullName>
    </recommendedName>
    <alternativeName>
        <fullName evidence="10">Periplasmic folding chaperone</fullName>
    </alternativeName>
</protein>
<dbReference type="STRING" id="623280.SAMN05660226_02853"/>
<evidence type="ECO:0000256" key="8">
    <source>
        <dbReference type="ARBA" id="ARBA00038408"/>
    </source>
</evidence>
<dbReference type="InterPro" id="IPR027304">
    <property type="entry name" value="Trigger_fact/SurA_dom_sf"/>
</dbReference>
<dbReference type="SUPFAM" id="SSF54534">
    <property type="entry name" value="FKBP-like"/>
    <property type="match status" value="1"/>
</dbReference>
<keyword evidence="7" id="KW-0143">Chaperone</keyword>
<dbReference type="InterPro" id="IPR046357">
    <property type="entry name" value="PPIase_dom_sf"/>
</dbReference>
<keyword evidence="3" id="KW-0997">Cell inner membrane</keyword>
<dbReference type="EMBL" id="FUYS01000007">
    <property type="protein sequence ID" value="SKB72969.1"/>
    <property type="molecule type" value="Genomic_DNA"/>
</dbReference>
<evidence type="ECO:0000256" key="6">
    <source>
        <dbReference type="ARBA" id="ARBA00023136"/>
    </source>
</evidence>
<reference evidence="14 15" key="1">
    <citation type="submission" date="2017-02" db="EMBL/GenBank/DDBJ databases">
        <authorList>
            <person name="Peterson S.W."/>
        </authorList>
    </citation>
    <scope>NUCLEOTIDE SEQUENCE [LARGE SCALE GENOMIC DNA]</scope>
    <source>
        <strain evidence="14 15">DSM 22899</strain>
    </source>
</reference>
<sequence length="703" mass="77258">MGLMNYLRNRAGVIIVVFIGFAIFAFLLGDVINYGTPFWARHQNQVGSINGESIDINEFNAQVDQTSEMFRQQMGGGTLSPQMRSWAVQQVWGQYLNRELLKREVERIGLAVGRTELNDLVQGDNPAMQIQQAFRNPQTGQFDRAQLTSFISQVGTLPQGHEAHGQWEALLQNVIDERLSAKYTNLINNSIYITSLEATEEYNQRNKLANFEYVLLDYDSVADSAVTVTEQDYKEYYNENKGVFKNPEETRSLEFVVFDASPTAQDTARVRTTIDELKAQLAESTTDSLFAAVNSDTKYPYIFRKQGEFTPALDTLVFNAPLGTVVGPVLSNGRFEIAKIVETKVGPDSVKASHILLNPATEGGTDRAKAKADSIKGLIEKGESFAALAVQFSVDEGSKINGGELGTFGRGQMVPAFENAAFDARKGDVVIATSQFGIHIIKVEDQIGSSRVVKAAIIDKQINSGRETMDAAYSKANQFFGALRSNNFQETATQQGLSVLKANDITAMETMLSGTEVPRELVRWAFEADKGDVTDKVYESDTKYIVARVTDIHKKGQLPLEAVKSDIESVVRNRVKAKKLIAQATEAANGATSLAQIGQKLGKTPTLAENIVFANPVIPGVAQENAVVGTVFGLQPKQPSKPIRGSQGVYIVEVTGFVNPAAPTDLSAQKRQMTQSLAQRTWSLAFRALQDKADIEDNRARFF</sequence>
<dbReference type="AlphaFoldDB" id="A0A1T5DMQ6"/>
<dbReference type="Pfam" id="PF13616">
    <property type="entry name" value="Rotamase_3"/>
    <property type="match status" value="1"/>
</dbReference>
<dbReference type="InterPro" id="IPR000297">
    <property type="entry name" value="PPIase_PpiC"/>
</dbReference>
<dbReference type="SUPFAM" id="SSF109998">
    <property type="entry name" value="Triger factor/SurA peptide-binding domain-like"/>
    <property type="match status" value="1"/>
</dbReference>
<evidence type="ECO:0000256" key="2">
    <source>
        <dbReference type="ARBA" id="ARBA00022475"/>
    </source>
</evidence>
<evidence type="ECO:0000256" key="5">
    <source>
        <dbReference type="ARBA" id="ARBA00022989"/>
    </source>
</evidence>
<evidence type="ECO:0000259" key="13">
    <source>
        <dbReference type="PROSITE" id="PS50198"/>
    </source>
</evidence>
<dbReference type="Proteomes" id="UP000190541">
    <property type="component" value="Unassembled WGS sequence"/>
</dbReference>
<proteinExistence type="inferred from homology"/>
<feature type="domain" description="PpiC" evidence="13">
    <location>
        <begin position="347"/>
        <end position="445"/>
    </location>
</feature>
<gene>
    <name evidence="14" type="ORF">SAMN05660226_02853</name>
</gene>
<name>A0A1T5DMQ6_9SPHI</name>
<dbReference type="GO" id="GO:0003755">
    <property type="term" value="F:peptidyl-prolyl cis-trans isomerase activity"/>
    <property type="evidence" value="ECO:0007669"/>
    <property type="project" value="UniProtKB-KW"/>
</dbReference>
<comment type="subcellular location">
    <subcellularLocation>
        <location evidence="1">Cell inner membrane</location>
        <topology evidence="1">Single-pass type II membrane protein</topology>
        <orientation evidence="1">Periplasmic side</orientation>
    </subcellularLocation>
</comment>
<evidence type="ECO:0000256" key="3">
    <source>
        <dbReference type="ARBA" id="ARBA00022519"/>
    </source>
</evidence>
<evidence type="ECO:0000256" key="1">
    <source>
        <dbReference type="ARBA" id="ARBA00004382"/>
    </source>
</evidence>
<dbReference type="OrthoDB" id="9812372at2"/>
<dbReference type="PANTHER" id="PTHR47529">
    <property type="entry name" value="PEPTIDYL-PROLYL CIS-TRANS ISOMERASE D"/>
    <property type="match status" value="1"/>
</dbReference>
<keyword evidence="4 12" id="KW-0812">Transmembrane</keyword>
<accession>A0A1T5DMQ6</accession>
<dbReference type="PROSITE" id="PS50198">
    <property type="entry name" value="PPIC_PPIASE_2"/>
    <property type="match status" value="1"/>
</dbReference>
<keyword evidence="5 12" id="KW-1133">Transmembrane helix</keyword>
<dbReference type="InterPro" id="IPR023058">
    <property type="entry name" value="PPIase_PpiC_CS"/>
</dbReference>
<dbReference type="InterPro" id="IPR052029">
    <property type="entry name" value="PpiD_chaperone"/>
</dbReference>
<dbReference type="Pfam" id="PF13145">
    <property type="entry name" value="Rotamase_2"/>
    <property type="match status" value="1"/>
</dbReference>
<keyword evidence="11 14" id="KW-0413">Isomerase</keyword>
<dbReference type="PROSITE" id="PS01096">
    <property type="entry name" value="PPIC_PPIASE_1"/>
    <property type="match status" value="1"/>
</dbReference>
<evidence type="ECO:0000256" key="12">
    <source>
        <dbReference type="SAM" id="Phobius"/>
    </source>
</evidence>
<dbReference type="Gene3D" id="3.10.50.40">
    <property type="match status" value="1"/>
</dbReference>
<evidence type="ECO:0000256" key="10">
    <source>
        <dbReference type="ARBA" id="ARBA00042775"/>
    </source>
</evidence>
<evidence type="ECO:0000313" key="15">
    <source>
        <dbReference type="Proteomes" id="UP000190541"/>
    </source>
</evidence>
<evidence type="ECO:0000256" key="11">
    <source>
        <dbReference type="PROSITE-ProRule" id="PRU00278"/>
    </source>
</evidence>
<dbReference type="PANTHER" id="PTHR47529:SF1">
    <property type="entry name" value="PERIPLASMIC CHAPERONE PPID"/>
    <property type="match status" value="1"/>
</dbReference>
<dbReference type="GO" id="GO:0005886">
    <property type="term" value="C:plasma membrane"/>
    <property type="evidence" value="ECO:0007669"/>
    <property type="project" value="UniProtKB-SubCell"/>
</dbReference>
<keyword evidence="6 12" id="KW-0472">Membrane</keyword>
<comment type="similarity">
    <text evidence="8">Belongs to the PpiD chaperone family.</text>
</comment>
<evidence type="ECO:0000256" key="7">
    <source>
        <dbReference type="ARBA" id="ARBA00023186"/>
    </source>
</evidence>
<evidence type="ECO:0000256" key="9">
    <source>
        <dbReference type="ARBA" id="ARBA00040743"/>
    </source>
</evidence>
<organism evidence="14 15">
    <name type="scientific">Parapedobacter luteus</name>
    <dbReference type="NCBI Taxonomy" id="623280"/>
    <lineage>
        <taxon>Bacteria</taxon>
        <taxon>Pseudomonadati</taxon>
        <taxon>Bacteroidota</taxon>
        <taxon>Sphingobacteriia</taxon>
        <taxon>Sphingobacteriales</taxon>
        <taxon>Sphingobacteriaceae</taxon>
        <taxon>Parapedobacter</taxon>
    </lineage>
</organism>
<feature type="transmembrane region" description="Helical" evidence="12">
    <location>
        <begin position="12"/>
        <end position="35"/>
    </location>
</feature>
<keyword evidence="11" id="KW-0697">Rotamase</keyword>
<evidence type="ECO:0000256" key="4">
    <source>
        <dbReference type="ARBA" id="ARBA00022692"/>
    </source>
</evidence>
<keyword evidence="2" id="KW-1003">Cell membrane</keyword>
<dbReference type="Pfam" id="PF13623">
    <property type="entry name" value="SurA_N_2"/>
    <property type="match status" value="1"/>
</dbReference>